<protein>
    <recommendedName>
        <fullName evidence="3">Sulfotransferase family protein</fullName>
    </recommendedName>
</protein>
<evidence type="ECO:0000313" key="2">
    <source>
        <dbReference type="Proteomes" id="UP000596387"/>
    </source>
</evidence>
<dbReference type="Gene3D" id="3.40.50.300">
    <property type="entry name" value="P-loop containing nucleotide triphosphate hydrolases"/>
    <property type="match status" value="1"/>
</dbReference>
<geneLocation type="plasmid" evidence="1 2">
    <name>p-SCP1</name>
</geneLocation>
<dbReference type="InterPro" id="IPR027417">
    <property type="entry name" value="P-loop_NTPase"/>
</dbReference>
<accession>A0ABX7FEP2</accession>
<gene>
    <name evidence="1" type="ORF">GQA70_19810</name>
</gene>
<proteinExistence type="predicted"/>
<evidence type="ECO:0008006" key="3">
    <source>
        <dbReference type="Google" id="ProtNLM"/>
    </source>
</evidence>
<dbReference type="RefSeq" id="WP_023851563.1">
    <property type="nucleotide sequence ID" value="NZ_CP047167.1"/>
</dbReference>
<reference evidence="1 2" key="1">
    <citation type="submission" date="2019-12" db="EMBL/GenBank/DDBJ databases">
        <title>Complete Genome Sequence of a Quorum-Sensing Bacterium,Rhodobacteraceae bacterium C31, Isolated from a marine microalgae symbiotic bacteria.</title>
        <authorList>
            <person name="Zhang Y."/>
        </authorList>
    </citation>
    <scope>NUCLEOTIDE SEQUENCE [LARGE SCALE GENOMIC DNA]</scope>
    <source>
        <strain evidence="1 2">C31</strain>
        <plasmid evidence="1 2">p-SCP1</plasmid>
    </source>
</reference>
<organism evidence="1 2">
    <name type="scientific">Ponticoccus alexandrii</name>
    <dbReference type="NCBI Taxonomy" id="1943633"/>
    <lineage>
        <taxon>Bacteria</taxon>
        <taxon>Pseudomonadati</taxon>
        <taxon>Pseudomonadota</taxon>
        <taxon>Alphaproteobacteria</taxon>
        <taxon>Rhodobacterales</taxon>
        <taxon>Roseobacteraceae</taxon>
        <taxon>Ponticoccus</taxon>
    </lineage>
</organism>
<name>A0ABX7FEP2_9RHOB</name>
<dbReference type="SUPFAM" id="SSF52540">
    <property type="entry name" value="P-loop containing nucleoside triphosphate hydrolases"/>
    <property type="match status" value="1"/>
</dbReference>
<evidence type="ECO:0000313" key="1">
    <source>
        <dbReference type="EMBL" id="QRF68635.1"/>
    </source>
</evidence>
<keyword evidence="2" id="KW-1185">Reference proteome</keyword>
<keyword evidence="1" id="KW-0614">Plasmid</keyword>
<sequence length="371" mass="41519">MKLILYIGHHKVGSTALQAFLTQNSHALSAAGILHPMVDNRGLVHLLRQSIGLKDKPASLPPHLREPHSALAYRILETLSRGTLPPQFEGMPSLSAMEETVRLQIDRTEPHTVILCSEVFSTFGETDGTAIKRLLALFPDVAEIQIYGVLRRPDHYLVSWHGQRLKVGEKIPAIADALATYEGTVHLDYARAVRPWLEHCPQASVTLRNYADVLKTGNSVRDFRKHAKVKWPPDLVPPPRINLSLPLPTMEIVRRGNQTLSPPYADQLRTFLMAQRKTLDLVPGDQVDMLGPVTRSELLRLFTPVQAYLNNVTGREAFFPDLERIADCPKVPMHQAVRSVLAQIGPGKRGADLPLPVLRFIADLRQEYDLE</sequence>
<dbReference type="Proteomes" id="UP000596387">
    <property type="component" value="Plasmid p-SCP1"/>
</dbReference>
<dbReference type="EMBL" id="CP047167">
    <property type="protein sequence ID" value="QRF68635.1"/>
    <property type="molecule type" value="Genomic_DNA"/>
</dbReference>